<keyword evidence="1" id="KW-0319">Glycerol metabolism</keyword>
<dbReference type="PROSITE" id="PS51078">
    <property type="entry name" value="ICLR_ED"/>
    <property type="match status" value="1"/>
</dbReference>
<dbReference type="Pfam" id="PF09339">
    <property type="entry name" value="HTH_IclR"/>
    <property type="match status" value="1"/>
</dbReference>
<dbReference type="GO" id="GO:0003700">
    <property type="term" value="F:DNA-binding transcription factor activity"/>
    <property type="evidence" value="ECO:0007669"/>
    <property type="project" value="TreeGrafter"/>
</dbReference>
<evidence type="ECO:0000256" key="2">
    <source>
        <dbReference type="ARBA" id="ARBA00023015"/>
    </source>
</evidence>
<evidence type="ECO:0000313" key="10">
    <source>
        <dbReference type="Proteomes" id="UP000315677"/>
    </source>
</evidence>
<evidence type="ECO:0000259" key="8">
    <source>
        <dbReference type="PROSITE" id="PS51078"/>
    </source>
</evidence>
<comment type="caution">
    <text evidence="9">The sequence shown here is derived from an EMBL/GenBank/DDBJ whole genome shotgun (WGS) entry which is preliminary data.</text>
</comment>
<dbReference type="Gene3D" id="1.10.10.10">
    <property type="entry name" value="Winged helix-like DNA-binding domain superfamily/Winged helix DNA-binding domain"/>
    <property type="match status" value="1"/>
</dbReference>
<dbReference type="PROSITE" id="PS51077">
    <property type="entry name" value="HTH_ICLR"/>
    <property type="match status" value="1"/>
</dbReference>
<evidence type="ECO:0000313" key="9">
    <source>
        <dbReference type="EMBL" id="TQM11540.1"/>
    </source>
</evidence>
<gene>
    <name evidence="9" type="ORF">FB558_4105</name>
</gene>
<keyword evidence="2" id="KW-0805">Transcription regulation</keyword>
<sequence>MFRYGVPVSDGADTLSSVNRALTLLELLAENNGLTVTQLADRLQTGKTTAFRLTKTLSERGWVEKDDELRYRLGPALLGLVPANQMGQGLRQQLRPLLEELQDETGETIHLTVLRGRYIVYVDQLISPKPVHSVSTLGSRSPAHCVSPGLAQLAALPSEALDWILAVPLRRYTERSLTEPDAVRAELQRVRNRGYAVNRGAFRAEVGGVGAAVLDDHERPVAALSVCMPAFRMKDNDLSGIGELLKMKAADAQRRIRLARRPAIDTF</sequence>
<evidence type="ECO:0000256" key="3">
    <source>
        <dbReference type="ARBA" id="ARBA00023125"/>
    </source>
</evidence>
<evidence type="ECO:0000256" key="5">
    <source>
        <dbReference type="ARBA" id="ARBA00058938"/>
    </source>
</evidence>
<dbReference type="InterPro" id="IPR050707">
    <property type="entry name" value="HTH_MetabolicPath_Reg"/>
</dbReference>
<feature type="domain" description="HTH iclR-type" evidence="7">
    <location>
        <begin position="15"/>
        <end position="75"/>
    </location>
</feature>
<dbReference type="EMBL" id="VFPA01000002">
    <property type="protein sequence ID" value="TQM11540.1"/>
    <property type="molecule type" value="Genomic_DNA"/>
</dbReference>
<dbReference type="GO" id="GO:0003677">
    <property type="term" value="F:DNA binding"/>
    <property type="evidence" value="ECO:0007669"/>
    <property type="project" value="UniProtKB-KW"/>
</dbReference>
<protein>
    <recommendedName>
        <fullName evidence="6">Glycerol operon regulatory protein</fullName>
    </recommendedName>
</protein>
<dbReference type="PANTHER" id="PTHR30136:SF24">
    <property type="entry name" value="HTH-TYPE TRANSCRIPTIONAL REPRESSOR ALLR"/>
    <property type="match status" value="1"/>
</dbReference>
<dbReference type="InterPro" id="IPR029016">
    <property type="entry name" value="GAF-like_dom_sf"/>
</dbReference>
<dbReference type="InterPro" id="IPR005471">
    <property type="entry name" value="Tscrpt_reg_IclR_N"/>
</dbReference>
<accession>A0A543DQC7</accession>
<evidence type="ECO:0000256" key="4">
    <source>
        <dbReference type="ARBA" id="ARBA00023163"/>
    </source>
</evidence>
<keyword evidence="3" id="KW-0238">DNA-binding</keyword>
<dbReference type="SMART" id="SM00346">
    <property type="entry name" value="HTH_ICLR"/>
    <property type="match status" value="1"/>
</dbReference>
<evidence type="ECO:0000256" key="1">
    <source>
        <dbReference type="ARBA" id="ARBA00022798"/>
    </source>
</evidence>
<dbReference type="GO" id="GO:0045892">
    <property type="term" value="P:negative regulation of DNA-templated transcription"/>
    <property type="evidence" value="ECO:0007669"/>
    <property type="project" value="TreeGrafter"/>
</dbReference>
<evidence type="ECO:0000259" key="7">
    <source>
        <dbReference type="PROSITE" id="PS51077"/>
    </source>
</evidence>
<feature type="domain" description="IclR-ED" evidence="8">
    <location>
        <begin position="69"/>
        <end position="258"/>
    </location>
</feature>
<name>A0A543DQC7_9PSEU</name>
<keyword evidence="10" id="KW-1185">Reference proteome</keyword>
<dbReference type="AlphaFoldDB" id="A0A543DQC7"/>
<dbReference type="FunFam" id="1.10.10.10:FF:000056">
    <property type="entry name" value="IclR family transcriptional regulator"/>
    <property type="match status" value="1"/>
</dbReference>
<reference evidence="9 10" key="1">
    <citation type="submission" date="2019-06" db="EMBL/GenBank/DDBJ databases">
        <title>Sequencing the genomes of 1000 actinobacteria strains.</title>
        <authorList>
            <person name="Klenk H.-P."/>
        </authorList>
    </citation>
    <scope>NUCLEOTIDE SEQUENCE [LARGE SCALE GENOMIC DNA]</scope>
    <source>
        <strain evidence="9 10">DSM 45301</strain>
    </source>
</reference>
<keyword evidence="4" id="KW-0804">Transcription</keyword>
<organism evidence="9 10">
    <name type="scientific">Pseudonocardia kunmingensis</name>
    <dbReference type="NCBI Taxonomy" id="630975"/>
    <lineage>
        <taxon>Bacteria</taxon>
        <taxon>Bacillati</taxon>
        <taxon>Actinomycetota</taxon>
        <taxon>Actinomycetes</taxon>
        <taxon>Pseudonocardiales</taxon>
        <taxon>Pseudonocardiaceae</taxon>
        <taxon>Pseudonocardia</taxon>
    </lineage>
</organism>
<dbReference type="Proteomes" id="UP000315677">
    <property type="component" value="Unassembled WGS sequence"/>
</dbReference>
<dbReference type="Pfam" id="PF01614">
    <property type="entry name" value="IclR_C"/>
    <property type="match status" value="1"/>
</dbReference>
<dbReference type="SUPFAM" id="SSF46785">
    <property type="entry name" value="Winged helix' DNA-binding domain"/>
    <property type="match status" value="1"/>
</dbReference>
<dbReference type="InterPro" id="IPR036390">
    <property type="entry name" value="WH_DNA-bd_sf"/>
</dbReference>
<dbReference type="InterPro" id="IPR036388">
    <property type="entry name" value="WH-like_DNA-bd_sf"/>
</dbReference>
<dbReference type="PANTHER" id="PTHR30136">
    <property type="entry name" value="HELIX-TURN-HELIX TRANSCRIPTIONAL REGULATOR, ICLR FAMILY"/>
    <property type="match status" value="1"/>
</dbReference>
<dbReference type="SUPFAM" id="SSF55781">
    <property type="entry name" value="GAF domain-like"/>
    <property type="match status" value="1"/>
</dbReference>
<proteinExistence type="predicted"/>
<evidence type="ECO:0000256" key="6">
    <source>
        <dbReference type="ARBA" id="ARBA00070406"/>
    </source>
</evidence>
<dbReference type="Gene3D" id="3.30.450.40">
    <property type="match status" value="1"/>
</dbReference>
<dbReference type="InterPro" id="IPR014757">
    <property type="entry name" value="Tscrpt_reg_IclR_C"/>
</dbReference>
<comment type="function">
    <text evidence="5">May be an activator protein for the gylABX operon.</text>
</comment>
<dbReference type="GO" id="GO:0006071">
    <property type="term" value="P:glycerol metabolic process"/>
    <property type="evidence" value="ECO:0007669"/>
    <property type="project" value="UniProtKB-KW"/>
</dbReference>